<evidence type="ECO:0000313" key="1">
    <source>
        <dbReference type="EMBL" id="GEU76152.1"/>
    </source>
</evidence>
<protein>
    <submittedName>
        <fullName evidence="1">Zf-BED domain-containing protein</fullName>
    </submittedName>
</protein>
<sequence length="307" mass="37025">MTKVIKEECEKLRSLEINDDSLTCNTQLNTLCDEFNRLRRINNDLFTYDIKVPKPFQCDKHAMIFVNKRLAKLIDVTVEQWLDLKYGNHMTMNENIKKEVLSTWLIRNYKLQFKEYLEIKRQRDTYARDVDMEYDQSNLVRGDDEVELSDEESLDPDDENPIDENEVAEIFRIETNVFDFETPTKHLEWPTRSWKDDGYCNGGNLPRAYIVGNILRYQDLEWYKALKYDKLKEEVLKNKSIMERMINKEKESLDETWRKWDKCENTTDYHEESNVYNEEEHEGEQRRKDTTYDAAICKIKRFQMIKL</sequence>
<gene>
    <name evidence="1" type="ORF">Tci_048130</name>
</gene>
<proteinExistence type="predicted"/>
<dbReference type="AlphaFoldDB" id="A0A6L2MTV3"/>
<reference evidence="1" key="1">
    <citation type="journal article" date="2019" name="Sci. Rep.">
        <title>Draft genome of Tanacetum cinerariifolium, the natural source of mosquito coil.</title>
        <authorList>
            <person name="Yamashiro T."/>
            <person name="Shiraishi A."/>
            <person name="Satake H."/>
            <person name="Nakayama K."/>
        </authorList>
    </citation>
    <scope>NUCLEOTIDE SEQUENCE</scope>
</reference>
<organism evidence="1">
    <name type="scientific">Tanacetum cinerariifolium</name>
    <name type="common">Dalmatian daisy</name>
    <name type="synonym">Chrysanthemum cinerariifolium</name>
    <dbReference type="NCBI Taxonomy" id="118510"/>
    <lineage>
        <taxon>Eukaryota</taxon>
        <taxon>Viridiplantae</taxon>
        <taxon>Streptophyta</taxon>
        <taxon>Embryophyta</taxon>
        <taxon>Tracheophyta</taxon>
        <taxon>Spermatophyta</taxon>
        <taxon>Magnoliopsida</taxon>
        <taxon>eudicotyledons</taxon>
        <taxon>Gunneridae</taxon>
        <taxon>Pentapetalae</taxon>
        <taxon>asterids</taxon>
        <taxon>campanulids</taxon>
        <taxon>Asterales</taxon>
        <taxon>Asteraceae</taxon>
        <taxon>Asteroideae</taxon>
        <taxon>Anthemideae</taxon>
        <taxon>Anthemidinae</taxon>
        <taxon>Tanacetum</taxon>
    </lineage>
</organism>
<comment type="caution">
    <text evidence="1">The sequence shown here is derived from an EMBL/GenBank/DDBJ whole genome shotgun (WGS) entry which is preliminary data.</text>
</comment>
<accession>A0A6L2MTV3</accession>
<dbReference type="EMBL" id="BKCJ010007222">
    <property type="protein sequence ID" value="GEU76152.1"/>
    <property type="molecule type" value="Genomic_DNA"/>
</dbReference>
<name>A0A6L2MTV3_TANCI</name>